<keyword evidence="6" id="KW-0067">ATP-binding</keyword>
<dbReference type="FunFam" id="3.40.50.300:FF:000287">
    <property type="entry name" value="Multidrug ABC transporter ATP-binding protein"/>
    <property type="match status" value="1"/>
</dbReference>
<dbReference type="InterPro" id="IPR036640">
    <property type="entry name" value="ABC1_TM_sf"/>
</dbReference>
<dbReference type="eggNOG" id="COG1132">
    <property type="taxonomic scope" value="Bacteria"/>
</dbReference>
<evidence type="ECO:0000256" key="8">
    <source>
        <dbReference type="ARBA" id="ARBA00023136"/>
    </source>
</evidence>
<evidence type="ECO:0000259" key="11">
    <source>
        <dbReference type="PROSITE" id="PS50929"/>
    </source>
</evidence>
<name>E0RQY6_WINT6</name>
<dbReference type="GO" id="GO:0005886">
    <property type="term" value="C:plasma membrane"/>
    <property type="evidence" value="ECO:0007669"/>
    <property type="project" value="UniProtKB-SubCell"/>
</dbReference>
<dbReference type="InterPro" id="IPR027417">
    <property type="entry name" value="P-loop_NTPase"/>
</dbReference>
<evidence type="ECO:0000256" key="3">
    <source>
        <dbReference type="ARBA" id="ARBA00022475"/>
    </source>
</evidence>
<organism evidence="12 13">
    <name type="scientific">Winmispira thermophila (strain ATCC 49972 / DSM 6192 / RI 19.B1)</name>
    <name type="common">Spirochaeta thermophila</name>
    <dbReference type="NCBI Taxonomy" id="665571"/>
    <lineage>
        <taxon>Bacteria</taxon>
        <taxon>Pseudomonadati</taxon>
        <taxon>Spirochaetota</taxon>
        <taxon>Spirochaetia</taxon>
        <taxon>Winmispirales</taxon>
        <taxon>Winmispiraceae</taxon>
        <taxon>Winmispira</taxon>
    </lineage>
</organism>
<dbReference type="SUPFAM" id="SSF90123">
    <property type="entry name" value="ABC transporter transmembrane region"/>
    <property type="match status" value="1"/>
</dbReference>
<dbReference type="InterPro" id="IPR039421">
    <property type="entry name" value="Type_1_exporter"/>
</dbReference>
<proteinExistence type="predicted"/>
<dbReference type="AlphaFoldDB" id="E0RQY6"/>
<feature type="transmembrane region" description="Helical" evidence="9">
    <location>
        <begin position="166"/>
        <end position="195"/>
    </location>
</feature>
<dbReference type="EMBL" id="CP001698">
    <property type="protein sequence ID" value="ADN01564.1"/>
    <property type="molecule type" value="Genomic_DNA"/>
</dbReference>
<gene>
    <name evidence="12" type="ordered locus">STHERM_c06050</name>
</gene>
<dbReference type="GO" id="GO:0015421">
    <property type="term" value="F:ABC-type oligopeptide transporter activity"/>
    <property type="evidence" value="ECO:0007669"/>
    <property type="project" value="TreeGrafter"/>
</dbReference>
<reference evidence="12 13" key="2">
    <citation type="journal article" date="2010" name="J. Bacteriol.">
        <title>Genome sequence of the polysaccharide-degrading, thermophilic anaerobe Spirochaeta thermophila DSM 6192.</title>
        <authorList>
            <person name="Angelov A."/>
            <person name="Liebl S."/>
            <person name="Ballschmiter M."/>
            <person name="Bomeke M."/>
            <person name="Lehmann R."/>
            <person name="Liesegang H."/>
            <person name="Daniel R."/>
            <person name="Liebl W."/>
        </authorList>
    </citation>
    <scope>NUCLEOTIDE SEQUENCE [LARGE SCALE GENOMIC DNA]</scope>
    <source>
        <strain evidence="13">ATCC 49972 / DSM 6192 / RI 19.B1</strain>
    </source>
</reference>
<dbReference type="GO" id="GO:0016887">
    <property type="term" value="F:ATP hydrolysis activity"/>
    <property type="evidence" value="ECO:0007669"/>
    <property type="project" value="InterPro"/>
</dbReference>
<dbReference type="FunFam" id="1.20.1560.10:FF:000011">
    <property type="entry name" value="Multidrug ABC transporter ATP-binding protein"/>
    <property type="match status" value="1"/>
</dbReference>
<dbReference type="CDD" id="cd18547">
    <property type="entry name" value="ABC_6TM_Tm288_like"/>
    <property type="match status" value="1"/>
</dbReference>
<dbReference type="GO" id="GO:0005524">
    <property type="term" value="F:ATP binding"/>
    <property type="evidence" value="ECO:0007669"/>
    <property type="project" value="UniProtKB-KW"/>
</dbReference>
<evidence type="ECO:0000256" key="5">
    <source>
        <dbReference type="ARBA" id="ARBA00022741"/>
    </source>
</evidence>
<dbReference type="CDD" id="cd03254">
    <property type="entry name" value="ABCC_Glucan_exporter_like"/>
    <property type="match status" value="1"/>
</dbReference>
<evidence type="ECO:0000256" key="6">
    <source>
        <dbReference type="ARBA" id="ARBA00022840"/>
    </source>
</evidence>
<keyword evidence="5" id="KW-0547">Nucleotide-binding</keyword>
<evidence type="ECO:0000256" key="1">
    <source>
        <dbReference type="ARBA" id="ARBA00004651"/>
    </source>
</evidence>
<feature type="domain" description="ABC transmembrane type-1" evidence="11">
    <location>
        <begin position="41"/>
        <end position="326"/>
    </location>
</feature>
<dbReference type="InterPro" id="IPR003593">
    <property type="entry name" value="AAA+_ATPase"/>
</dbReference>
<keyword evidence="2" id="KW-0813">Transport</keyword>
<dbReference type="SUPFAM" id="SSF52540">
    <property type="entry name" value="P-loop containing nucleoside triphosphate hydrolases"/>
    <property type="match status" value="1"/>
</dbReference>
<dbReference type="Gene3D" id="1.20.1560.10">
    <property type="entry name" value="ABC transporter type 1, transmembrane domain"/>
    <property type="match status" value="1"/>
</dbReference>
<dbReference type="HOGENOM" id="CLU_000604_84_3_12"/>
<feature type="domain" description="ABC transporter" evidence="10">
    <location>
        <begin position="359"/>
        <end position="593"/>
    </location>
</feature>
<dbReference type="Pfam" id="PF00005">
    <property type="entry name" value="ABC_tran"/>
    <property type="match status" value="1"/>
</dbReference>
<dbReference type="RefSeq" id="WP_013313405.1">
    <property type="nucleotide sequence ID" value="NC_014484.1"/>
</dbReference>
<dbReference type="PANTHER" id="PTHR43394">
    <property type="entry name" value="ATP-DEPENDENT PERMEASE MDL1, MITOCHONDRIAL"/>
    <property type="match status" value="1"/>
</dbReference>
<feature type="transmembrane region" description="Helical" evidence="9">
    <location>
        <begin position="40"/>
        <end position="61"/>
    </location>
</feature>
<dbReference type="PaxDb" id="665571-STHERM_c06050"/>
<evidence type="ECO:0000256" key="7">
    <source>
        <dbReference type="ARBA" id="ARBA00022989"/>
    </source>
</evidence>
<reference key="1">
    <citation type="submission" date="2009-08" db="EMBL/GenBank/DDBJ databases">
        <title>The genome sequence of Spirochaeta thermophila DSM6192.</title>
        <authorList>
            <person name="Angelov A."/>
            <person name="Mientus M."/>
            <person name="Wittenberg S."/>
            <person name="Lehmann R."/>
            <person name="Liesegang H."/>
            <person name="Daniel R."/>
            <person name="Liebl W."/>
        </authorList>
    </citation>
    <scope>NUCLEOTIDE SEQUENCE</scope>
    <source>
        <strain>DSM 6192</strain>
    </source>
</reference>
<dbReference type="PROSITE" id="PS50929">
    <property type="entry name" value="ABC_TM1F"/>
    <property type="match status" value="1"/>
</dbReference>
<keyword evidence="4 9" id="KW-0812">Transmembrane</keyword>
<evidence type="ECO:0000259" key="10">
    <source>
        <dbReference type="PROSITE" id="PS50893"/>
    </source>
</evidence>
<keyword evidence="8 9" id="KW-0472">Membrane</keyword>
<comment type="subcellular location">
    <subcellularLocation>
        <location evidence="1">Cell membrane</location>
        <topology evidence="1">Multi-pass membrane protein</topology>
    </subcellularLocation>
</comment>
<evidence type="ECO:0000313" key="12">
    <source>
        <dbReference type="EMBL" id="ADN01564.1"/>
    </source>
</evidence>
<dbReference type="SMART" id="SM00382">
    <property type="entry name" value="AAA"/>
    <property type="match status" value="1"/>
</dbReference>
<protein>
    <submittedName>
        <fullName evidence="12">Transporter</fullName>
    </submittedName>
</protein>
<dbReference type="InterPro" id="IPR003439">
    <property type="entry name" value="ABC_transporter-like_ATP-bd"/>
</dbReference>
<evidence type="ECO:0000313" key="13">
    <source>
        <dbReference type="Proteomes" id="UP000001296"/>
    </source>
</evidence>
<dbReference type="Pfam" id="PF00664">
    <property type="entry name" value="ABC_membrane"/>
    <property type="match status" value="1"/>
</dbReference>
<dbReference type="Proteomes" id="UP000001296">
    <property type="component" value="Chromosome"/>
</dbReference>
<dbReference type="Gene3D" id="3.40.50.300">
    <property type="entry name" value="P-loop containing nucleotide triphosphate hydrolases"/>
    <property type="match status" value="1"/>
</dbReference>
<evidence type="ECO:0000256" key="4">
    <source>
        <dbReference type="ARBA" id="ARBA00022692"/>
    </source>
</evidence>
<feature type="transmembrane region" description="Helical" evidence="9">
    <location>
        <begin position="73"/>
        <end position="93"/>
    </location>
</feature>
<dbReference type="KEGG" id="sta:STHERM_c06050"/>
<dbReference type="PROSITE" id="PS50893">
    <property type="entry name" value="ABC_TRANSPORTER_2"/>
    <property type="match status" value="1"/>
</dbReference>
<keyword evidence="3" id="KW-1003">Cell membrane</keyword>
<dbReference type="PANTHER" id="PTHR43394:SF1">
    <property type="entry name" value="ATP-BINDING CASSETTE SUB-FAMILY B MEMBER 10, MITOCHONDRIAL"/>
    <property type="match status" value="1"/>
</dbReference>
<keyword evidence="7 9" id="KW-1133">Transmembrane helix</keyword>
<accession>E0RQY6</accession>
<evidence type="ECO:0000256" key="9">
    <source>
        <dbReference type="SAM" id="Phobius"/>
    </source>
</evidence>
<evidence type="ECO:0000256" key="2">
    <source>
        <dbReference type="ARBA" id="ARBA00022448"/>
    </source>
</evidence>
<dbReference type="InterPro" id="IPR011527">
    <property type="entry name" value="ABC1_TM_dom"/>
</dbReference>
<sequence>MRSPTGPFRHQAPLDAPRPTRILPILTRLWRYLRPYRTPLLVALLAVLATTVASLAAPLYLKTAVNAMASGPGAVNLSALLSAVLTMAALYLASTGLTWIQVRALITVTQGTLHRLRTDLFSHLQRLPIPYLDRTPHGDLMSRLTNDVATLETTLSQTLTQLASNILLLVGSLAMMLALSPLLTLLTALIIPLAVLTTRTLARMSREAFRNQQHLLGTLNAMVEETAGGLRELKAFGRERRFLEDFTTTNERFTATAYRAMVVSSILPPIMNALNGLSFPIIALAGGYLALEGHLSVGVVAAFLTYARQFSRPINEISNQFTLIQSALAGAERIFQLLDVEEERDIPEARPLTTTSGHLTIEHLTFGYDPARPVLRDITLDAPSGSLIAIVGPTGAGKTTLVNLLMRFYDPQEGRILLDGKDTRTITRASLRSHMGMVLQDTHLFTDTIRENIRYGRPDATDEEVEEAARIAEAHHFIQHLPQGYDTLLTDRGSSLSEGQRQLLTIARAVLTDPAVLILDEATSSVDTRTERHLQKALRTLMKGRTSFVIAHRLSTVREADLILVIREGRIVEQGTHEELMRRKGLYWQFHQHHQDEAELPTPGAGGGSSS</sequence>